<feature type="transmembrane region" description="Helical" evidence="5">
    <location>
        <begin position="67"/>
        <end position="89"/>
    </location>
</feature>
<feature type="transmembrane region" description="Helical" evidence="5">
    <location>
        <begin position="39"/>
        <end position="55"/>
    </location>
</feature>
<dbReference type="SUPFAM" id="SSF103481">
    <property type="entry name" value="Multidrug resistance efflux transporter EmrE"/>
    <property type="match status" value="1"/>
</dbReference>
<evidence type="ECO:0000256" key="4">
    <source>
        <dbReference type="ARBA" id="ARBA00023136"/>
    </source>
</evidence>
<accession>A0A7D5M4S2</accession>
<reference evidence="6 7" key="1">
    <citation type="submission" date="2018-02" db="EMBL/GenBank/DDBJ databases">
        <title>Complete genome of Nitrosopumilus ureaphilus PS0.</title>
        <authorList>
            <person name="Qin W."/>
            <person name="Zheng Y."/>
            <person name="Stahl D.A."/>
        </authorList>
    </citation>
    <scope>NUCLEOTIDE SEQUENCE [LARGE SCALE GENOMIC DNA]</scope>
    <source>
        <strain evidence="6 7">PS0</strain>
    </source>
</reference>
<dbReference type="KEGG" id="nue:C5F50_09085"/>
<feature type="transmembrane region" description="Helical" evidence="5">
    <location>
        <begin position="12"/>
        <end position="33"/>
    </location>
</feature>
<dbReference type="GO" id="GO:0005886">
    <property type="term" value="C:plasma membrane"/>
    <property type="evidence" value="ECO:0007669"/>
    <property type="project" value="TreeGrafter"/>
</dbReference>
<evidence type="ECO:0000256" key="2">
    <source>
        <dbReference type="ARBA" id="ARBA00022692"/>
    </source>
</evidence>
<dbReference type="Proteomes" id="UP000509478">
    <property type="component" value="Chromosome"/>
</dbReference>
<keyword evidence="7" id="KW-1185">Reference proteome</keyword>
<organism evidence="6 7">
    <name type="scientific">Nitrosopumilus ureiphilus</name>
    <dbReference type="NCBI Taxonomy" id="1470067"/>
    <lineage>
        <taxon>Archaea</taxon>
        <taxon>Nitrososphaerota</taxon>
        <taxon>Nitrososphaeria</taxon>
        <taxon>Nitrosopumilales</taxon>
        <taxon>Nitrosopumilaceae</taxon>
        <taxon>Nitrosopumilus</taxon>
    </lineage>
</organism>
<evidence type="ECO:0000256" key="3">
    <source>
        <dbReference type="ARBA" id="ARBA00022989"/>
    </source>
</evidence>
<dbReference type="HAMAP" id="MF_00010">
    <property type="entry name" value="UPF0060"/>
    <property type="match status" value="1"/>
</dbReference>
<evidence type="ECO:0000256" key="5">
    <source>
        <dbReference type="SAM" id="Phobius"/>
    </source>
</evidence>
<dbReference type="AlphaFoldDB" id="A0A7D5M4S2"/>
<dbReference type="PANTHER" id="PTHR36116">
    <property type="entry name" value="UPF0060 MEMBRANE PROTEIN YNFA"/>
    <property type="match status" value="1"/>
</dbReference>
<proteinExistence type="inferred from homology"/>
<gene>
    <name evidence="6" type="ORF">C5F50_09085</name>
</gene>
<evidence type="ECO:0000313" key="6">
    <source>
        <dbReference type="EMBL" id="QLH07214.1"/>
    </source>
</evidence>
<dbReference type="RefSeq" id="WP_179371084.1">
    <property type="nucleotide sequence ID" value="NZ_CP026995.1"/>
</dbReference>
<feature type="transmembrane region" description="Helical" evidence="5">
    <location>
        <begin position="95"/>
        <end position="112"/>
    </location>
</feature>
<dbReference type="PANTHER" id="PTHR36116:SF1">
    <property type="entry name" value="UPF0060 MEMBRANE PROTEIN YNFA"/>
    <property type="match status" value="1"/>
</dbReference>
<protein>
    <submittedName>
        <fullName evidence="6">YnfA family protein</fullName>
    </submittedName>
</protein>
<keyword evidence="4 5" id="KW-0472">Membrane</keyword>
<evidence type="ECO:0000256" key="1">
    <source>
        <dbReference type="ARBA" id="ARBA00022475"/>
    </source>
</evidence>
<keyword evidence="1" id="KW-1003">Cell membrane</keyword>
<name>A0A7D5M4S2_9ARCH</name>
<keyword evidence="3 5" id="KW-1133">Transmembrane helix</keyword>
<dbReference type="InterPro" id="IPR003844">
    <property type="entry name" value="UPF0060"/>
</dbReference>
<sequence length="121" mass="13688">MGEQSKNVLISVLLFFLAGLCEIGGGYLVWLWLRENFSWMLGAVGGFVLFLYGIVPTFQKAHFHRVYAAYGGVFIVMSVFWGWLIDGVIPDNYDIIGTIIAVIGVLVIFYYPRKGEKIWSK</sequence>
<dbReference type="EMBL" id="CP026995">
    <property type="protein sequence ID" value="QLH07214.1"/>
    <property type="molecule type" value="Genomic_DNA"/>
</dbReference>
<dbReference type="Pfam" id="PF02694">
    <property type="entry name" value="UPF0060"/>
    <property type="match status" value="1"/>
</dbReference>
<dbReference type="OrthoDB" id="129688at2157"/>
<evidence type="ECO:0000313" key="7">
    <source>
        <dbReference type="Proteomes" id="UP000509478"/>
    </source>
</evidence>
<dbReference type="InterPro" id="IPR037185">
    <property type="entry name" value="EmrE-like"/>
</dbReference>
<dbReference type="NCBIfam" id="NF002586">
    <property type="entry name" value="PRK02237.1"/>
    <property type="match status" value="1"/>
</dbReference>
<keyword evidence="2 5" id="KW-0812">Transmembrane</keyword>
<dbReference type="GeneID" id="56068256"/>